<comment type="caution">
    <text evidence="1">The sequence shown here is derived from an EMBL/GenBank/DDBJ whole genome shotgun (WGS) entry which is preliminary data.</text>
</comment>
<evidence type="ECO:0000313" key="1">
    <source>
        <dbReference type="EMBL" id="CAG8646732.1"/>
    </source>
</evidence>
<keyword evidence="2" id="KW-1185">Reference proteome</keyword>
<name>A0ACA9NB83_9GLOM</name>
<dbReference type="EMBL" id="CAJVPT010020217">
    <property type="protein sequence ID" value="CAG8646732.1"/>
    <property type="molecule type" value="Genomic_DNA"/>
</dbReference>
<accession>A0ACA9NB83</accession>
<dbReference type="Proteomes" id="UP000789525">
    <property type="component" value="Unassembled WGS sequence"/>
</dbReference>
<protein>
    <submittedName>
        <fullName evidence="1">10841_t:CDS:1</fullName>
    </submittedName>
</protein>
<proteinExistence type="predicted"/>
<gene>
    <name evidence="1" type="ORF">ACOLOM_LOCUS8123</name>
</gene>
<reference evidence="1" key="1">
    <citation type="submission" date="2021-06" db="EMBL/GenBank/DDBJ databases">
        <authorList>
            <person name="Kallberg Y."/>
            <person name="Tangrot J."/>
            <person name="Rosling A."/>
        </authorList>
    </citation>
    <scope>NUCLEOTIDE SEQUENCE</scope>
    <source>
        <strain evidence="1">CL356</strain>
    </source>
</reference>
<organism evidence="1 2">
    <name type="scientific">Acaulospora colombiana</name>
    <dbReference type="NCBI Taxonomy" id="27376"/>
    <lineage>
        <taxon>Eukaryota</taxon>
        <taxon>Fungi</taxon>
        <taxon>Fungi incertae sedis</taxon>
        <taxon>Mucoromycota</taxon>
        <taxon>Glomeromycotina</taxon>
        <taxon>Glomeromycetes</taxon>
        <taxon>Diversisporales</taxon>
        <taxon>Acaulosporaceae</taxon>
        <taxon>Acaulospora</taxon>
    </lineage>
</organism>
<feature type="non-terminal residue" evidence="1">
    <location>
        <position position="64"/>
    </location>
</feature>
<evidence type="ECO:0000313" key="2">
    <source>
        <dbReference type="Proteomes" id="UP000789525"/>
    </source>
</evidence>
<sequence>MTDTLSNLIKSQGGKIEIPNPASSSTKTNSLTICNGEIALVKVKSLYDDFDKGEQSHKDRGGIA</sequence>